<dbReference type="EMBL" id="JWHT01000018">
    <property type="protein sequence ID" value="KIU24999.1"/>
    <property type="molecule type" value="Genomic_DNA"/>
</dbReference>
<accession>A0A0D1KJY7</accession>
<gene>
    <name evidence="8" type="primary">gntT_1</name>
    <name evidence="8" type="ORF">ab3b_00836</name>
</gene>
<dbReference type="InterPro" id="IPR003474">
    <property type="entry name" value="Glcn_transporter"/>
</dbReference>
<keyword evidence="5" id="KW-1133">Transmembrane helix</keyword>
<dbReference type="PANTHER" id="PTHR30354:SF22">
    <property type="entry name" value="HIGH-AFFINITY GLUCONATE TRANSPORTER"/>
    <property type="match status" value="1"/>
</dbReference>
<keyword evidence="3" id="KW-1003">Cell membrane</keyword>
<comment type="caution">
    <text evidence="8">The sequence shown here is derived from an EMBL/GenBank/DDBJ whole genome shotgun (WGS) entry which is preliminary data.</text>
</comment>
<dbReference type="NCBIfam" id="TIGR00791">
    <property type="entry name" value="gntP"/>
    <property type="match status" value="1"/>
</dbReference>
<evidence type="ECO:0000256" key="2">
    <source>
        <dbReference type="ARBA" id="ARBA00022448"/>
    </source>
</evidence>
<evidence type="ECO:0000256" key="1">
    <source>
        <dbReference type="ARBA" id="ARBA00004651"/>
    </source>
</evidence>
<protein>
    <submittedName>
        <fullName evidence="8">GntT_1 protein</fullName>
    </submittedName>
</protein>
<evidence type="ECO:0000256" key="3">
    <source>
        <dbReference type="ARBA" id="ARBA00022475"/>
    </source>
</evidence>
<sequence>MFSVLAGLTTDPSTGLYQWMSNGLNVWPFLVLVVGIAILLFLILKAKVNTFVSLIITSILVALGLGMNPAGIADALKSGIGGTMGELVIVFGFGSMIGRLVSDAGGSYRIATTLINKFGKSKLQWAVAGASFIIGISLLFEVGLVVLIPIVFTIALEAGVSLLYLGIPMAAALSAAQGFLPPQPSPTAVTNVLGANIGVVLMYGIIVAIVALIVAGPLFTRFVRKIEPKAFKITKHLDAIGEVKTFKLEETPSFGLSIVTSLMPVFFMLISTVYTLAHNGGKQVYSGMVGDAAWKAMTASARHGYLTDPSTLDRVIAMFGNPVIAMVIAMAFAIWSMGPKQGRTMSEVGGSMSEALKSIANLLMVIGGGAAFKGILTAGGISTAIATAFSHTSLSPIIFAWLIAVILRVSVGSATVAGLTTAGIVAPLVANQTAVNPAFVVLAIGAGSLAASHVNDAGFWMFKEFFDLDVPQTLKIWTVLETIISVVGLIVILILSAIFS</sequence>
<evidence type="ECO:0000256" key="6">
    <source>
        <dbReference type="ARBA" id="ARBA00023136"/>
    </source>
</evidence>
<dbReference type="Proteomes" id="UP000032289">
    <property type="component" value="Unassembled WGS sequence"/>
</dbReference>
<comment type="subcellular location">
    <subcellularLocation>
        <location evidence="1">Cell membrane</location>
        <topology evidence="1">Multi-pass membrane protein</topology>
    </subcellularLocation>
</comment>
<dbReference type="GO" id="GO:0015128">
    <property type="term" value="F:gluconate transmembrane transporter activity"/>
    <property type="evidence" value="ECO:0007669"/>
    <property type="project" value="InterPro"/>
</dbReference>
<evidence type="ECO:0000256" key="7">
    <source>
        <dbReference type="ARBA" id="ARBA00049663"/>
    </source>
</evidence>
<dbReference type="PIRSF" id="PIRSF002746">
    <property type="entry name" value="Gluconate_transporter"/>
    <property type="match status" value="1"/>
</dbReference>
<name>A0A0D1KJY7_9LACO</name>
<evidence type="ECO:0000256" key="4">
    <source>
        <dbReference type="ARBA" id="ARBA00022692"/>
    </source>
</evidence>
<evidence type="ECO:0000313" key="8">
    <source>
        <dbReference type="EMBL" id="KIU24999.1"/>
    </source>
</evidence>
<keyword evidence="2" id="KW-0813">Transport</keyword>
<dbReference type="GO" id="GO:0005886">
    <property type="term" value="C:plasma membrane"/>
    <property type="evidence" value="ECO:0007669"/>
    <property type="project" value="UniProtKB-SubCell"/>
</dbReference>
<evidence type="ECO:0000256" key="5">
    <source>
        <dbReference type="ARBA" id="ARBA00022989"/>
    </source>
</evidence>
<keyword evidence="4" id="KW-0812">Transmembrane</keyword>
<keyword evidence="6" id="KW-0472">Membrane</keyword>
<evidence type="ECO:0000313" key="9">
    <source>
        <dbReference type="Proteomes" id="UP000032289"/>
    </source>
</evidence>
<reference evidence="8 9" key="1">
    <citation type="journal article" date="2015" name="Microbiology (Mosc.)">
        <title>Genomics of the Weissella cibaria species with an examination of its metabolic traits.</title>
        <authorList>
            <person name="Lynch K.M."/>
            <person name="Lucid A."/>
            <person name="Arendt E.K."/>
            <person name="Sleator R.D."/>
            <person name="Lucey B."/>
            <person name="Coffey A."/>
        </authorList>
    </citation>
    <scope>NUCLEOTIDE SEQUENCE [LARGE SCALE GENOMIC DNA]</scope>
    <source>
        <strain evidence="8 9">AB3b</strain>
    </source>
</reference>
<dbReference type="RefSeq" id="WP_043940967.1">
    <property type="nucleotide sequence ID" value="NZ_JAAXMH010000007.1"/>
</dbReference>
<dbReference type="Pfam" id="PF02447">
    <property type="entry name" value="GntP_permease"/>
    <property type="match status" value="1"/>
</dbReference>
<dbReference type="PATRIC" id="fig|137591.24.peg.817"/>
<dbReference type="AlphaFoldDB" id="A0A0D1KJY7"/>
<dbReference type="PANTHER" id="PTHR30354">
    <property type="entry name" value="GNT FAMILY GLUCONATE TRANSPORTER"/>
    <property type="match status" value="1"/>
</dbReference>
<comment type="similarity">
    <text evidence="7">Belongs to the GntP permease family.</text>
</comment>
<proteinExistence type="inferred from homology"/>
<organism evidence="8 9">
    <name type="scientific">Weissella cibaria</name>
    <dbReference type="NCBI Taxonomy" id="137591"/>
    <lineage>
        <taxon>Bacteria</taxon>
        <taxon>Bacillati</taxon>
        <taxon>Bacillota</taxon>
        <taxon>Bacilli</taxon>
        <taxon>Lactobacillales</taxon>
        <taxon>Lactobacillaceae</taxon>
        <taxon>Weissella</taxon>
    </lineage>
</organism>